<dbReference type="EMBL" id="AP018316">
    <property type="protein sequence ID" value="BAZ84153.1"/>
    <property type="molecule type" value="Genomic_DNA"/>
</dbReference>
<keyword evidence="1" id="KW-0812">Transmembrane</keyword>
<reference evidence="2 3" key="1">
    <citation type="submission" date="2017-06" db="EMBL/GenBank/DDBJ databases">
        <title>Genome sequencing of cyanobaciteial culture collection at National Institute for Environmental Studies (NIES).</title>
        <authorList>
            <person name="Hirose Y."/>
            <person name="Shimura Y."/>
            <person name="Fujisawa T."/>
            <person name="Nakamura Y."/>
            <person name="Kawachi M."/>
        </authorList>
    </citation>
    <scope>NUCLEOTIDE SEQUENCE [LARGE SCALE GENOMIC DNA]</scope>
    <source>
        <strain evidence="2 3">NIES-806</strain>
    </source>
</reference>
<evidence type="ECO:0000256" key="1">
    <source>
        <dbReference type="SAM" id="Phobius"/>
    </source>
</evidence>
<accession>A0A1Z4UY92</accession>
<proteinExistence type="predicted"/>
<keyword evidence="3" id="KW-1185">Reference proteome</keyword>
<dbReference type="RefSeq" id="WP_197705486.1">
    <property type="nucleotide sequence ID" value="NZ_AP018316.1"/>
</dbReference>
<keyword evidence="1" id="KW-1133">Transmembrane helix</keyword>
<protein>
    <submittedName>
        <fullName evidence="2">Uncharacterized protein</fullName>
    </submittedName>
</protein>
<feature type="transmembrane region" description="Helical" evidence="1">
    <location>
        <begin position="137"/>
        <end position="156"/>
    </location>
</feature>
<organism evidence="2 3">
    <name type="scientific">Dolichospermum compactum NIES-806</name>
    <dbReference type="NCBI Taxonomy" id="1973481"/>
    <lineage>
        <taxon>Bacteria</taxon>
        <taxon>Bacillati</taxon>
        <taxon>Cyanobacteriota</taxon>
        <taxon>Cyanophyceae</taxon>
        <taxon>Nostocales</taxon>
        <taxon>Aphanizomenonaceae</taxon>
        <taxon>Dolichospermum</taxon>
        <taxon>Dolichospermum compactum</taxon>
    </lineage>
</organism>
<feature type="transmembrane region" description="Helical" evidence="1">
    <location>
        <begin position="97"/>
        <end position="116"/>
    </location>
</feature>
<evidence type="ECO:0000313" key="2">
    <source>
        <dbReference type="EMBL" id="BAZ84153.1"/>
    </source>
</evidence>
<keyword evidence="1" id="KW-0472">Membrane</keyword>
<gene>
    <name evidence="2" type="ORF">NIES806_03360</name>
</gene>
<dbReference type="Proteomes" id="UP000218702">
    <property type="component" value="Chromosome"/>
</dbReference>
<name>A0A1Z4UY92_9CYAN</name>
<sequence length="228" mass="26540">MQLNPNLSDTVIQRWQILKNGVHTFTQSVQQKATQTTDNTKAYLENNWQNVEKITNNTSEVIQKNINTAIHDSLSQYPWFLQILEIFTWGINHPVRGVIILLFTIAVLSSIIKAIVKIIGTASWSIFKIPFILLQKFLKSLWIIFSQVGIFGLGKIQPNQFNYSKQQRLAEISRRLEVIHNEQKALLQEAAKLMKSDNRMIIPFASEKYQLNEPQRHEEHEEIKEEEK</sequence>
<dbReference type="KEGG" id="dcm:NIES806_03360"/>
<dbReference type="AlphaFoldDB" id="A0A1Z4UY92"/>
<evidence type="ECO:0000313" key="3">
    <source>
        <dbReference type="Proteomes" id="UP000218702"/>
    </source>
</evidence>